<dbReference type="Proteomes" id="UP000287601">
    <property type="component" value="Chromosome"/>
</dbReference>
<dbReference type="Pfam" id="PF00990">
    <property type="entry name" value="GGDEF"/>
    <property type="match status" value="1"/>
</dbReference>
<dbReference type="GO" id="GO:1902201">
    <property type="term" value="P:negative regulation of bacterial-type flagellum-dependent cell motility"/>
    <property type="evidence" value="ECO:0007669"/>
    <property type="project" value="TreeGrafter"/>
</dbReference>
<evidence type="ECO:0000313" key="2">
    <source>
        <dbReference type="EMBL" id="QAT42798.1"/>
    </source>
</evidence>
<dbReference type="PANTHER" id="PTHR45138">
    <property type="entry name" value="REGULATORY COMPONENTS OF SENSORY TRANSDUCTION SYSTEM"/>
    <property type="match status" value="1"/>
</dbReference>
<accession>A0A410PV68</accession>
<dbReference type="GO" id="GO:0043709">
    <property type="term" value="P:cell adhesion involved in single-species biofilm formation"/>
    <property type="evidence" value="ECO:0007669"/>
    <property type="project" value="TreeGrafter"/>
</dbReference>
<dbReference type="SMART" id="SM00267">
    <property type="entry name" value="GGDEF"/>
    <property type="match status" value="1"/>
</dbReference>
<dbReference type="OrthoDB" id="9804955at2"/>
<reference evidence="2 3" key="1">
    <citation type="submission" date="2019-01" db="EMBL/GenBank/DDBJ databases">
        <title>Draft genomes of a novel of Aminipila strains.</title>
        <authorList>
            <person name="Ma S."/>
        </authorList>
    </citation>
    <scope>NUCLEOTIDE SEQUENCE [LARGE SCALE GENOMIC DNA]</scope>
    <source>
        <strain evidence="3">JN-39</strain>
    </source>
</reference>
<name>A0A410PV68_9FIRM</name>
<proteinExistence type="predicted"/>
<dbReference type="InterPro" id="IPR029787">
    <property type="entry name" value="Nucleotide_cyclase"/>
</dbReference>
<gene>
    <name evidence="2" type="ORF">EQM06_05885</name>
</gene>
<protein>
    <submittedName>
        <fullName evidence="2">GGDEF domain-containing protein</fullName>
    </submittedName>
</protein>
<dbReference type="SUPFAM" id="SSF55073">
    <property type="entry name" value="Nucleotide cyclase"/>
    <property type="match status" value="1"/>
</dbReference>
<evidence type="ECO:0000313" key="3">
    <source>
        <dbReference type="Proteomes" id="UP000287601"/>
    </source>
</evidence>
<dbReference type="Gene3D" id="3.30.70.270">
    <property type="match status" value="1"/>
</dbReference>
<keyword evidence="3" id="KW-1185">Reference proteome</keyword>
<dbReference type="InterPro" id="IPR050469">
    <property type="entry name" value="Diguanylate_Cyclase"/>
</dbReference>
<evidence type="ECO:0000259" key="1">
    <source>
        <dbReference type="PROSITE" id="PS50887"/>
    </source>
</evidence>
<dbReference type="InterPro" id="IPR000160">
    <property type="entry name" value="GGDEF_dom"/>
</dbReference>
<dbReference type="NCBIfam" id="TIGR00254">
    <property type="entry name" value="GGDEF"/>
    <property type="match status" value="1"/>
</dbReference>
<sequence>MKKEIAMFEFKQMNESLKSYCTGESIFDFYRIVNPKTHEVFEYDQDNHLKAQKEYCYEYWGKKEACFNCIARHSYVKQRQYVKLEFVHGKILLIISKPVKIQDRMLALELIKDITFSMVGLNYYRAEHKNVEHIVSQFNELAVRDILTGLYNLDYIKNYLDNFLQKEIVFNRLTGAAIDIDQYSQINAQYGYAVGNEVLQYVAGILEKYAASIGGLAGRLGPDEMGIFSINRTPAEMEELCKKVQEEIRENPLEIQEGTVHISFEYGTAALEREDEPDDFIGRLYFNLRTAQGRK</sequence>
<dbReference type="GO" id="GO:0005886">
    <property type="term" value="C:plasma membrane"/>
    <property type="evidence" value="ECO:0007669"/>
    <property type="project" value="TreeGrafter"/>
</dbReference>
<dbReference type="KEGG" id="amij:EQM06_05885"/>
<dbReference type="CDD" id="cd01949">
    <property type="entry name" value="GGDEF"/>
    <property type="match status" value="1"/>
</dbReference>
<organism evidence="2 3">
    <name type="scientific">Aminipila luticellarii</name>
    <dbReference type="NCBI Taxonomy" id="2507160"/>
    <lineage>
        <taxon>Bacteria</taxon>
        <taxon>Bacillati</taxon>
        <taxon>Bacillota</taxon>
        <taxon>Clostridia</taxon>
        <taxon>Peptostreptococcales</taxon>
        <taxon>Anaerovoracaceae</taxon>
        <taxon>Aminipila</taxon>
    </lineage>
</organism>
<dbReference type="InterPro" id="IPR043128">
    <property type="entry name" value="Rev_trsase/Diguanyl_cyclase"/>
</dbReference>
<dbReference type="PANTHER" id="PTHR45138:SF9">
    <property type="entry name" value="DIGUANYLATE CYCLASE DGCM-RELATED"/>
    <property type="match status" value="1"/>
</dbReference>
<dbReference type="EMBL" id="CP035281">
    <property type="protein sequence ID" value="QAT42798.1"/>
    <property type="molecule type" value="Genomic_DNA"/>
</dbReference>
<feature type="domain" description="GGDEF" evidence="1">
    <location>
        <begin position="171"/>
        <end position="295"/>
    </location>
</feature>
<dbReference type="GO" id="GO:0052621">
    <property type="term" value="F:diguanylate cyclase activity"/>
    <property type="evidence" value="ECO:0007669"/>
    <property type="project" value="TreeGrafter"/>
</dbReference>
<dbReference type="PROSITE" id="PS50887">
    <property type="entry name" value="GGDEF"/>
    <property type="match status" value="1"/>
</dbReference>
<dbReference type="AlphaFoldDB" id="A0A410PV68"/>